<keyword evidence="1" id="KW-0614">Plasmid</keyword>
<protein>
    <submittedName>
        <fullName evidence="1">Uncharacterized protein</fullName>
    </submittedName>
</protein>
<keyword evidence="2" id="KW-1185">Reference proteome</keyword>
<proteinExistence type="predicted"/>
<reference evidence="2" key="1">
    <citation type="submission" date="2021-05" db="EMBL/GenBank/DDBJ databases">
        <title>Direct Submission.</title>
        <authorList>
            <person name="Li K."/>
            <person name="Gao J."/>
        </authorList>
    </citation>
    <scope>NUCLEOTIDE SEQUENCE [LARGE SCALE GENOMIC DNA]</scope>
    <source>
        <strain evidence="2">Mg02</strain>
        <plasmid evidence="2">unnamed4</plasmid>
    </source>
</reference>
<organism evidence="1 2">
    <name type="scientific">Nocardiopsis changdeensis</name>
    <dbReference type="NCBI Taxonomy" id="2831969"/>
    <lineage>
        <taxon>Bacteria</taxon>
        <taxon>Bacillati</taxon>
        <taxon>Actinomycetota</taxon>
        <taxon>Actinomycetes</taxon>
        <taxon>Streptosporangiales</taxon>
        <taxon>Nocardiopsidaceae</taxon>
        <taxon>Nocardiopsis</taxon>
    </lineage>
</organism>
<accession>A0A975QCP7</accession>
<dbReference type="Proteomes" id="UP000676079">
    <property type="component" value="Plasmid unnamed4"/>
</dbReference>
<name>A0A975QCP7_9ACTN</name>
<dbReference type="RefSeq" id="WP_220565956.1">
    <property type="nucleotide sequence ID" value="NZ_CP074136.1"/>
</dbReference>
<evidence type="ECO:0000313" key="2">
    <source>
        <dbReference type="Proteomes" id="UP000676079"/>
    </source>
</evidence>
<sequence>MVFAPSSAPVPLLPMSPEEPLVAIGEDLDHLIESVGALTGEDPVQVLTGITPTTRLAMPAAVVLDLVGAGHDAFAWGQLGLLLRLICDQDPDMVRFDVGTDPRNLLSVLLLPAARALHELGVPVELWAFEGHQGPVRIPLLTGTAWAPPLLPHLAELAAFDHQGRAARVPGQELDGYAYQAPADGGYVLTPTGALLRGLLVTAS</sequence>
<evidence type="ECO:0000313" key="1">
    <source>
        <dbReference type="EMBL" id="QUX26530.1"/>
    </source>
</evidence>
<geneLocation type="plasmid" evidence="1 2">
    <name>unnamed4</name>
</geneLocation>
<dbReference type="EMBL" id="CP074136">
    <property type="protein sequence ID" value="QUX26530.1"/>
    <property type="molecule type" value="Genomic_DNA"/>
</dbReference>
<gene>
    <name evidence="1" type="ORF">KGD84_33060</name>
</gene>